<feature type="domain" description="RSE1/DDB1/CPSF1 C-terminal" evidence="2">
    <location>
        <begin position="183"/>
        <end position="392"/>
    </location>
</feature>
<dbReference type="Proteomes" id="UP001190700">
    <property type="component" value="Unassembled WGS sequence"/>
</dbReference>
<proteinExistence type="predicted"/>
<comment type="caution">
    <text evidence="4">The sequence shown here is derived from an EMBL/GenBank/DDBJ whole genome shotgun (WGS) entry which is preliminary data.</text>
</comment>
<dbReference type="InterPro" id="IPR015943">
    <property type="entry name" value="WD40/YVTN_repeat-like_dom_sf"/>
</dbReference>
<evidence type="ECO:0000259" key="3">
    <source>
        <dbReference type="Pfam" id="PF23726"/>
    </source>
</evidence>
<dbReference type="AlphaFoldDB" id="A0AAE0FXV6"/>
<protein>
    <submittedName>
        <fullName evidence="4">DNA damage-binding protein 1</fullName>
    </submittedName>
</protein>
<name>A0AAE0FXV6_9CHLO</name>
<dbReference type="InterPro" id="IPR050358">
    <property type="entry name" value="RSE1/DDB1/CFT1"/>
</dbReference>
<feature type="domain" description="RSE1/DDB1/CPSF1 second beta-propeller" evidence="3">
    <location>
        <begin position="63"/>
        <end position="137"/>
    </location>
</feature>
<sequence>MFSGGMVGLPAPGQRPEEPLQRDGRPAGAGAATGAPPEFPPTFVLGGAAARKCEKTGSQAWMFEGTQPIVLHTFRSQGSRHVFAASDRPTVIYSSNRKLLYSNVNLREVSHVAPFNSSSFPDSLAISMDSNLTIGTIDNIQKLHIRTVPLGEPPRRIAHQESSHTFAVGTQRVGQAEDEGMALRLLDNQTFDTLHRFQLGQHEMLCSLVSCTFAEDPVEYFVVGSAYALPEESEPSRGRILVLAVEEGSKLTLIAEKEVKGAVYNLNAFNGKLLAGVNAKMHLFKWGMREGQHELTQECTHSGSILALQAVTRGDFIVVGDLMKSISLLMYKPEEGIIEERARDYNGAWISAVDVLDDDTYIGAENSFNLFTLRKNSDAQTEEERNKLEVLRELQGNRNAVIPEEKAVNIPANRSRSD</sequence>
<dbReference type="InterPro" id="IPR036322">
    <property type="entry name" value="WD40_repeat_dom_sf"/>
</dbReference>
<dbReference type="Gene3D" id="2.130.10.10">
    <property type="entry name" value="YVTN repeat-like/Quinoprotein amine dehydrogenase"/>
    <property type="match status" value="1"/>
</dbReference>
<organism evidence="4 5">
    <name type="scientific">Cymbomonas tetramitiformis</name>
    <dbReference type="NCBI Taxonomy" id="36881"/>
    <lineage>
        <taxon>Eukaryota</taxon>
        <taxon>Viridiplantae</taxon>
        <taxon>Chlorophyta</taxon>
        <taxon>Pyramimonadophyceae</taxon>
        <taxon>Pyramimonadales</taxon>
        <taxon>Pyramimonadaceae</taxon>
        <taxon>Cymbomonas</taxon>
    </lineage>
</organism>
<dbReference type="InterPro" id="IPR058543">
    <property type="entry name" value="Beta-prop_RSE1/DDB1/CPSF1_2nd"/>
</dbReference>
<gene>
    <name evidence="4" type="ORF">CYMTET_23467</name>
</gene>
<dbReference type="PANTHER" id="PTHR10644">
    <property type="entry name" value="DNA REPAIR/RNA PROCESSING CPSF FAMILY"/>
    <property type="match status" value="1"/>
</dbReference>
<accession>A0AAE0FXV6</accession>
<evidence type="ECO:0000313" key="5">
    <source>
        <dbReference type="Proteomes" id="UP001190700"/>
    </source>
</evidence>
<dbReference type="Pfam" id="PF23726">
    <property type="entry name" value="Beta-prop_RSE1_2nd"/>
    <property type="match status" value="1"/>
</dbReference>
<feature type="non-terminal residue" evidence="4">
    <location>
        <position position="418"/>
    </location>
</feature>
<feature type="region of interest" description="Disordered" evidence="1">
    <location>
        <begin position="1"/>
        <end position="41"/>
    </location>
</feature>
<dbReference type="InterPro" id="IPR004871">
    <property type="entry name" value="RSE1/DDB1/CPSF1_C"/>
</dbReference>
<feature type="compositionally biased region" description="Low complexity" evidence="1">
    <location>
        <begin position="26"/>
        <end position="36"/>
    </location>
</feature>
<keyword evidence="5" id="KW-1185">Reference proteome</keyword>
<feature type="compositionally biased region" description="Basic and acidic residues" evidence="1">
    <location>
        <begin position="15"/>
        <end position="25"/>
    </location>
</feature>
<dbReference type="GO" id="GO:0003676">
    <property type="term" value="F:nucleic acid binding"/>
    <property type="evidence" value="ECO:0007669"/>
    <property type="project" value="InterPro"/>
</dbReference>
<reference evidence="4 5" key="1">
    <citation type="journal article" date="2015" name="Genome Biol. Evol.">
        <title>Comparative Genomics of a Bacterivorous Green Alga Reveals Evolutionary Causalities and Consequences of Phago-Mixotrophic Mode of Nutrition.</title>
        <authorList>
            <person name="Burns J.A."/>
            <person name="Paasch A."/>
            <person name="Narechania A."/>
            <person name="Kim E."/>
        </authorList>
    </citation>
    <scope>NUCLEOTIDE SEQUENCE [LARGE SCALE GENOMIC DNA]</scope>
    <source>
        <strain evidence="4 5">PLY_AMNH</strain>
    </source>
</reference>
<dbReference type="EMBL" id="LGRX02012069">
    <property type="protein sequence ID" value="KAK3268004.1"/>
    <property type="molecule type" value="Genomic_DNA"/>
</dbReference>
<evidence type="ECO:0000313" key="4">
    <source>
        <dbReference type="EMBL" id="KAK3268004.1"/>
    </source>
</evidence>
<evidence type="ECO:0000259" key="2">
    <source>
        <dbReference type="Pfam" id="PF03178"/>
    </source>
</evidence>
<evidence type="ECO:0000256" key="1">
    <source>
        <dbReference type="SAM" id="MobiDB-lite"/>
    </source>
</evidence>
<dbReference type="Pfam" id="PF03178">
    <property type="entry name" value="CPSF_A"/>
    <property type="match status" value="1"/>
</dbReference>
<dbReference type="GO" id="GO:0005634">
    <property type="term" value="C:nucleus"/>
    <property type="evidence" value="ECO:0007669"/>
    <property type="project" value="InterPro"/>
</dbReference>
<dbReference type="SUPFAM" id="SSF50978">
    <property type="entry name" value="WD40 repeat-like"/>
    <property type="match status" value="1"/>
</dbReference>